<dbReference type="EMBL" id="CAJNIZ010022456">
    <property type="protein sequence ID" value="CAE7461880.1"/>
    <property type="molecule type" value="Genomic_DNA"/>
</dbReference>
<dbReference type="Proteomes" id="UP000649617">
    <property type="component" value="Unassembled WGS sequence"/>
</dbReference>
<reference evidence="1" key="1">
    <citation type="submission" date="2021-02" db="EMBL/GenBank/DDBJ databases">
        <authorList>
            <person name="Dougan E. K."/>
            <person name="Rhodes N."/>
            <person name="Thang M."/>
            <person name="Chan C."/>
        </authorList>
    </citation>
    <scope>NUCLEOTIDE SEQUENCE</scope>
</reference>
<keyword evidence="2" id="KW-1185">Reference proteome</keyword>
<accession>A0A812RZU6</accession>
<evidence type="ECO:0000313" key="1">
    <source>
        <dbReference type="EMBL" id="CAE7461880.1"/>
    </source>
</evidence>
<protein>
    <submittedName>
        <fullName evidence="1">Uncharacterized protein</fullName>
    </submittedName>
</protein>
<evidence type="ECO:0000313" key="2">
    <source>
        <dbReference type="Proteomes" id="UP000649617"/>
    </source>
</evidence>
<organism evidence="1 2">
    <name type="scientific">Symbiodinium pilosum</name>
    <name type="common">Dinoflagellate</name>
    <dbReference type="NCBI Taxonomy" id="2952"/>
    <lineage>
        <taxon>Eukaryota</taxon>
        <taxon>Sar</taxon>
        <taxon>Alveolata</taxon>
        <taxon>Dinophyceae</taxon>
        <taxon>Suessiales</taxon>
        <taxon>Symbiodiniaceae</taxon>
        <taxon>Symbiodinium</taxon>
    </lineage>
</organism>
<comment type="caution">
    <text evidence="1">The sequence shown here is derived from an EMBL/GenBank/DDBJ whole genome shotgun (WGS) entry which is preliminary data.</text>
</comment>
<feature type="non-terminal residue" evidence="1">
    <location>
        <position position="1"/>
    </location>
</feature>
<name>A0A812RZU6_SYMPI</name>
<dbReference type="AlphaFoldDB" id="A0A812RZU6"/>
<sequence length="96" mass="10569">GYLLYGTFASYTSTLSAHPFKAHGARGLRLYGKEEADGKGRNSNEFLMQSLNTEGVSCSGYSYERVASEVSSLQLTHLQMEHVYELGICNQCPDVP</sequence>
<proteinExistence type="predicted"/>
<gene>
    <name evidence="1" type="ORF">SPIL2461_LOCUS11548</name>
</gene>